<dbReference type="OrthoDB" id="1112386at2759"/>
<dbReference type="Proteomes" id="UP000886595">
    <property type="component" value="Unassembled WGS sequence"/>
</dbReference>
<keyword evidence="2" id="KW-1185">Reference proteome</keyword>
<evidence type="ECO:0000313" key="2">
    <source>
        <dbReference type="Proteomes" id="UP000886595"/>
    </source>
</evidence>
<dbReference type="InterPro" id="IPR036691">
    <property type="entry name" value="Endo/exonu/phosph_ase_sf"/>
</dbReference>
<dbReference type="PANTHER" id="PTHR33710:SF62">
    <property type="entry name" value="DUF4283 DOMAIN PROTEIN"/>
    <property type="match status" value="1"/>
</dbReference>
<evidence type="ECO:0008006" key="3">
    <source>
        <dbReference type="Google" id="ProtNLM"/>
    </source>
</evidence>
<dbReference type="AlphaFoldDB" id="A0A8X7W266"/>
<dbReference type="EMBL" id="JAAMPC010000003">
    <property type="protein sequence ID" value="KAG2322458.1"/>
    <property type="molecule type" value="Genomic_DNA"/>
</dbReference>
<proteinExistence type="predicted"/>
<dbReference type="SUPFAM" id="SSF56219">
    <property type="entry name" value="DNase I-like"/>
    <property type="match status" value="1"/>
</dbReference>
<sequence length="294" mass="33792">METKQQDSFVKEKLQSLDFSSYFSVPPVGLSGGLSSFWRDTVTLNVLKASPNIVDAEIKFKGSSSLVSFIYGAPEVGNRSQFWDSVSQLGRESDVPWLLTGDFNDILNNEEKVGGPERWEGSFTAFRSFVSQHGLWDLKHSGNHLSWRGNRHCLFIRSRLDRAMANCRLSEAFPMGRSAYLRFEGSDHRPLLTYFNNSRTRRKGLFRFNRTLTENEEVTDLIEEEWHQDPLRSVIAKLNACRQGIIQWTKERNLKSNQLIAESHLSISGRNRGYLWTRLQCLSAPQLKDRPTLQ</sequence>
<dbReference type="PANTHER" id="PTHR33710">
    <property type="entry name" value="BNAC02G09200D PROTEIN"/>
    <property type="match status" value="1"/>
</dbReference>
<evidence type="ECO:0000313" key="1">
    <source>
        <dbReference type="EMBL" id="KAG2322458.1"/>
    </source>
</evidence>
<reference evidence="1 2" key="1">
    <citation type="submission" date="2020-02" db="EMBL/GenBank/DDBJ databases">
        <authorList>
            <person name="Ma Q."/>
            <person name="Huang Y."/>
            <person name="Song X."/>
            <person name="Pei D."/>
        </authorList>
    </citation>
    <scope>NUCLEOTIDE SEQUENCE [LARGE SCALE GENOMIC DNA]</scope>
    <source>
        <strain evidence="1">Sxm20200214</strain>
        <tissue evidence="1">Leaf</tissue>
    </source>
</reference>
<dbReference type="Gene3D" id="3.60.10.10">
    <property type="entry name" value="Endonuclease/exonuclease/phosphatase"/>
    <property type="match status" value="1"/>
</dbReference>
<accession>A0A8X7W266</accession>
<organism evidence="1 2">
    <name type="scientific">Brassica carinata</name>
    <name type="common">Ethiopian mustard</name>
    <name type="synonym">Abyssinian cabbage</name>
    <dbReference type="NCBI Taxonomy" id="52824"/>
    <lineage>
        <taxon>Eukaryota</taxon>
        <taxon>Viridiplantae</taxon>
        <taxon>Streptophyta</taxon>
        <taxon>Embryophyta</taxon>
        <taxon>Tracheophyta</taxon>
        <taxon>Spermatophyta</taxon>
        <taxon>Magnoliopsida</taxon>
        <taxon>eudicotyledons</taxon>
        <taxon>Gunneridae</taxon>
        <taxon>Pentapetalae</taxon>
        <taxon>rosids</taxon>
        <taxon>malvids</taxon>
        <taxon>Brassicales</taxon>
        <taxon>Brassicaceae</taxon>
        <taxon>Brassiceae</taxon>
        <taxon>Brassica</taxon>
    </lineage>
</organism>
<protein>
    <recommendedName>
        <fullName evidence="3">Endonuclease/exonuclease/phosphatase domain-containing protein</fullName>
    </recommendedName>
</protein>
<gene>
    <name evidence="1" type="ORF">Bca52824_015671</name>
</gene>
<comment type="caution">
    <text evidence="1">The sequence shown here is derived from an EMBL/GenBank/DDBJ whole genome shotgun (WGS) entry which is preliminary data.</text>
</comment>
<name>A0A8X7W266_BRACI</name>